<evidence type="ECO:0000313" key="3">
    <source>
        <dbReference type="Proteomes" id="UP001301958"/>
    </source>
</evidence>
<feature type="transmembrane region" description="Helical" evidence="1">
    <location>
        <begin position="162"/>
        <end position="187"/>
    </location>
</feature>
<keyword evidence="1" id="KW-0472">Membrane</keyword>
<dbReference type="AlphaFoldDB" id="A0AAN6YNR5"/>
<dbReference type="EMBL" id="MU865468">
    <property type="protein sequence ID" value="KAK4222509.1"/>
    <property type="molecule type" value="Genomic_DNA"/>
</dbReference>
<protein>
    <recommendedName>
        <fullName evidence="4">Transmembrane protein</fullName>
    </recommendedName>
</protein>
<feature type="transmembrane region" description="Helical" evidence="1">
    <location>
        <begin position="207"/>
        <end position="225"/>
    </location>
</feature>
<organism evidence="2 3">
    <name type="scientific">Podospora fimiseda</name>
    <dbReference type="NCBI Taxonomy" id="252190"/>
    <lineage>
        <taxon>Eukaryota</taxon>
        <taxon>Fungi</taxon>
        <taxon>Dikarya</taxon>
        <taxon>Ascomycota</taxon>
        <taxon>Pezizomycotina</taxon>
        <taxon>Sordariomycetes</taxon>
        <taxon>Sordariomycetidae</taxon>
        <taxon>Sordariales</taxon>
        <taxon>Podosporaceae</taxon>
        <taxon>Podospora</taxon>
    </lineage>
</organism>
<dbReference type="Proteomes" id="UP001301958">
    <property type="component" value="Unassembled WGS sequence"/>
</dbReference>
<evidence type="ECO:0000256" key="1">
    <source>
        <dbReference type="SAM" id="Phobius"/>
    </source>
</evidence>
<reference evidence="2" key="1">
    <citation type="journal article" date="2023" name="Mol. Phylogenet. Evol.">
        <title>Genome-scale phylogeny and comparative genomics of the fungal order Sordariales.</title>
        <authorList>
            <person name="Hensen N."/>
            <person name="Bonometti L."/>
            <person name="Westerberg I."/>
            <person name="Brannstrom I.O."/>
            <person name="Guillou S."/>
            <person name="Cros-Aarteil S."/>
            <person name="Calhoun S."/>
            <person name="Haridas S."/>
            <person name="Kuo A."/>
            <person name="Mondo S."/>
            <person name="Pangilinan J."/>
            <person name="Riley R."/>
            <person name="LaButti K."/>
            <person name="Andreopoulos B."/>
            <person name="Lipzen A."/>
            <person name="Chen C."/>
            <person name="Yan M."/>
            <person name="Daum C."/>
            <person name="Ng V."/>
            <person name="Clum A."/>
            <person name="Steindorff A."/>
            <person name="Ohm R.A."/>
            <person name="Martin F."/>
            <person name="Silar P."/>
            <person name="Natvig D.O."/>
            <person name="Lalanne C."/>
            <person name="Gautier V."/>
            <person name="Ament-Velasquez S.L."/>
            <person name="Kruys A."/>
            <person name="Hutchinson M.I."/>
            <person name="Powell A.J."/>
            <person name="Barry K."/>
            <person name="Miller A.N."/>
            <person name="Grigoriev I.V."/>
            <person name="Debuchy R."/>
            <person name="Gladieux P."/>
            <person name="Hiltunen Thoren M."/>
            <person name="Johannesson H."/>
        </authorList>
    </citation>
    <scope>NUCLEOTIDE SEQUENCE</scope>
    <source>
        <strain evidence="2">CBS 990.96</strain>
    </source>
</reference>
<evidence type="ECO:0000313" key="2">
    <source>
        <dbReference type="EMBL" id="KAK4222509.1"/>
    </source>
</evidence>
<keyword evidence="1" id="KW-0812">Transmembrane</keyword>
<accession>A0AAN6YNR5</accession>
<sequence length="319" mass="35674">MEQGTVPDYFPTLGYSYSNTADWVISIAGIILSIAVLVFSIGGLVRPVYFNKNRKVNPSKRLSAPLKWIVFALVCSIIRCGIRFADLLPFGHSFFEIHNLEEAFNLTTECIAFISVLRITRRFKSAPAAESDLSVGTAEQGKPEPSDGAADDFVCEKNIWDILLMTLMPTLALTYWATYLGLVLRLLHGKPFERPEIMGDVVQGIQITYRAVLVLGSFYITWRLLSKRRKGPKYSTSASPSDLNARVTFTLKVIPTMVFISIVVMINTVVFGFADRQSLFENYRATEALSVMFLLATMIGEVLLLEFCRGALRRLSEGK</sequence>
<keyword evidence="3" id="KW-1185">Reference proteome</keyword>
<comment type="caution">
    <text evidence="2">The sequence shown here is derived from an EMBL/GenBank/DDBJ whole genome shotgun (WGS) entry which is preliminary data.</text>
</comment>
<reference evidence="2" key="2">
    <citation type="submission" date="2023-05" db="EMBL/GenBank/DDBJ databases">
        <authorList>
            <consortium name="Lawrence Berkeley National Laboratory"/>
            <person name="Steindorff A."/>
            <person name="Hensen N."/>
            <person name="Bonometti L."/>
            <person name="Westerberg I."/>
            <person name="Brannstrom I.O."/>
            <person name="Guillou S."/>
            <person name="Cros-Aarteil S."/>
            <person name="Calhoun S."/>
            <person name="Haridas S."/>
            <person name="Kuo A."/>
            <person name="Mondo S."/>
            <person name="Pangilinan J."/>
            <person name="Riley R."/>
            <person name="Labutti K."/>
            <person name="Andreopoulos B."/>
            <person name="Lipzen A."/>
            <person name="Chen C."/>
            <person name="Yanf M."/>
            <person name="Daum C."/>
            <person name="Ng V."/>
            <person name="Clum A."/>
            <person name="Ohm R."/>
            <person name="Martin F."/>
            <person name="Silar P."/>
            <person name="Natvig D."/>
            <person name="Lalanne C."/>
            <person name="Gautier V."/>
            <person name="Ament-Velasquez S.L."/>
            <person name="Kruys A."/>
            <person name="Hutchinson M.I."/>
            <person name="Powell A.J."/>
            <person name="Barry K."/>
            <person name="Miller A.N."/>
            <person name="Grigoriev I.V."/>
            <person name="Debuchy R."/>
            <person name="Gladieux P."/>
            <person name="Thoren M.H."/>
            <person name="Johannesson H."/>
        </authorList>
    </citation>
    <scope>NUCLEOTIDE SEQUENCE</scope>
    <source>
        <strain evidence="2">CBS 990.96</strain>
    </source>
</reference>
<gene>
    <name evidence="2" type="ORF">QBC38DRAFT_489716</name>
</gene>
<evidence type="ECO:0008006" key="4">
    <source>
        <dbReference type="Google" id="ProtNLM"/>
    </source>
</evidence>
<feature type="transmembrane region" description="Helical" evidence="1">
    <location>
        <begin position="23"/>
        <end position="45"/>
    </location>
</feature>
<feature type="transmembrane region" description="Helical" evidence="1">
    <location>
        <begin position="286"/>
        <end position="305"/>
    </location>
</feature>
<proteinExistence type="predicted"/>
<feature type="transmembrane region" description="Helical" evidence="1">
    <location>
        <begin position="253"/>
        <end position="274"/>
    </location>
</feature>
<name>A0AAN6YNR5_9PEZI</name>
<keyword evidence="1" id="KW-1133">Transmembrane helix</keyword>